<sequence length="72" mass="7738">MCASCTVRLDCADYAVRAREPYGVWGGLSEDEREQIYARLTAHCYPHRPGEGSKAAAKEIAAAVSPRALGIA</sequence>
<organism evidence="3">
    <name type="scientific">freshwater metagenome</name>
    <dbReference type="NCBI Taxonomy" id="449393"/>
    <lineage>
        <taxon>unclassified sequences</taxon>
        <taxon>metagenomes</taxon>
        <taxon>ecological metagenomes</taxon>
    </lineage>
</organism>
<dbReference type="InterPro" id="IPR034768">
    <property type="entry name" value="4FE4S_WBL"/>
</dbReference>
<accession>A0A6J7GB90</accession>
<dbReference type="AlphaFoldDB" id="A0A6J7GB90"/>
<proteinExistence type="predicted"/>
<name>A0A6J7GB90_9ZZZZ</name>
<dbReference type="PROSITE" id="PS51674">
    <property type="entry name" value="4FE4S_WBL"/>
    <property type="match status" value="1"/>
</dbReference>
<evidence type="ECO:0000313" key="2">
    <source>
        <dbReference type="EMBL" id="CAB4621126.1"/>
    </source>
</evidence>
<dbReference type="EMBL" id="CAEZVB010000031">
    <property type="protein sequence ID" value="CAB4621126.1"/>
    <property type="molecule type" value="Genomic_DNA"/>
</dbReference>
<evidence type="ECO:0000259" key="1">
    <source>
        <dbReference type="PROSITE" id="PS51674"/>
    </source>
</evidence>
<dbReference type="Pfam" id="PF02467">
    <property type="entry name" value="Whib"/>
    <property type="match status" value="1"/>
</dbReference>
<dbReference type="EMBL" id="CAFBMO010000018">
    <property type="protein sequence ID" value="CAB4904104.1"/>
    <property type="molecule type" value="Genomic_DNA"/>
</dbReference>
<gene>
    <name evidence="2" type="ORF">UFOPK1908_00797</name>
    <name evidence="3" type="ORF">UFOPK3576_00643</name>
</gene>
<protein>
    <submittedName>
        <fullName evidence="3">Unannotated protein</fullName>
    </submittedName>
</protein>
<evidence type="ECO:0000313" key="3">
    <source>
        <dbReference type="EMBL" id="CAB4904104.1"/>
    </source>
</evidence>
<feature type="domain" description="4Fe-4S Wbl-type" evidence="1">
    <location>
        <begin position="1"/>
        <end position="35"/>
    </location>
</feature>
<reference evidence="3" key="1">
    <citation type="submission" date="2020-05" db="EMBL/GenBank/DDBJ databases">
        <authorList>
            <person name="Chiriac C."/>
            <person name="Salcher M."/>
            <person name="Ghai R."/>
            <person name="Kavagutti S V."/>
        </authorList>
    </citation>
    <scope>NUCLEOTIDE SEQUENCE</scope>
</reference>